<dbReference type="InterPro" id="IPR009057">
    <property type="entry name" value="Homeodomain-like_sf"/>
</dbReference>
<dbReference type="SUPFAM" id="SSF46689">
    <property type="entry name" value="Homeodomain-like"/>
    <property type="match status" value="1"/>
</dbReference>
<dbReference type="InterPro" id="IPR017930">
    <property type="entry name" value="Myb_dom"/>
</dbReference>
<name>A0ABD2XYH5_9GENT</name>
<dbReference type="Proteomes" id="UP001630127">
    <property type="component" value="Unassembled WGS sequence"/>
</dbReference>
<dbReference type="Pfam" id="PF00249">
    <property type="entry name" value="Myb_DNA-binding"/>
    <property type="match status" value="2"/>
</dbReference>
<evidence type="ECO:0000256" key="1">
    <source>
        <dbReference type="ARBA" id="ARBA00004123"/>
    </source>
</evidence>
<evidence type="ECO:0000256" key="3">
    <source>
        <dbReference type="ARBA" id="ARBA00023015"/>
    </source>
</evidence>
<feature type="domain" description="HTH myb-type" evidence="9">
    <location>
        <begin position="62"/>
        <end position="116"/>
    </location>
</feature>
<dbReference type="PROSITE" id="PS50090">
    <property type="entry name" value="MYB_LIKE"/>
    <property type="match status" value="2"/>
</dbReference>
<comment type="subcellular location">
    <subcellularLocation>
        <location evidence="1">Nucleus</location>
    </subcellularLocation>
</comment>
<dbReference type="InterPro" id="IPR001005">
    <property type="entry name" value="SANT/Myb"/>
</dbReference>
<feature type="domain" description="HTH myb-type" evidence="9">
    <location>
        <begin position="9"/>
        <end position="61"/>
    </location>
</feature>
<evidence type="ECO:0000256" key="2">
    <source>
        <dbReference type="ARBA" id="ARBA00022737"/>
    </source>
</evidence>
<evidence type="ECO:0000313" key="11">
    <source>
        <dbReference type="Proteomes" id="UP001630127"/>
    </source>
</evidence>
<dbReference type="AlphaFoldDB" id="A0ABD2XYH5"/>
<dbReference type="EMBL" id="JBJUIK010000017">
    <property type="protein sequence ID" value="KAL3499035.1"/>
    <property type="molecule type" value="Genomic_DNA"/>
</dbReference>
<evidence type="ECO:0000256" key="7">
    <source>
        <dbReference type="SAM" id="MobiDB-lite"/>
    </source>
</evidence>
<keyword evidence="11" id="KW-1185">Reference proteome</keyword>
<feature type="domain" description="Myb-like" evidence="8">
    <location>
        <begin position="62"/>
        <end position="112"/>
    </location>
</feature>
<feature type="region of interest" description="Disordered" evidence="7">
    <location>
        <begin position="186"/>
        <end position="218"/>
    </location>
</feature>
<keyword evidence="4" id="KW-0238">DNA-binding</keyword>
<proteinExistence type="predicted"/>
<feature type="region of interest" description="Disordered" evidence="7">
    <location>
        <begin position="123"/>
        <end position="168"/>
    </location>
</feature>
<dbReference type="FunFam" id="1.10.10.60:FF:000394">
    <property type="entry name" value="MYB transcription factor"/>
    <property type="match status" value="1"/>
</dbReference>
<dbReference type="FunFam" id="1.10.10.60:FF:000121">
    <property type="entry name" value="Myb transcription factor"/>
    <property type="match status" value="1"/>
</dbReference>
<evidence type="ECO:0000256" key="5">
    <source>
        <dbReference type="ARBA" id="ARBA00023163"/>
    </source>
</evidence>
<keyword evidence="3" id="KW-0805">Transcription regulation</keyword>
<keyword evidence="5" id="KW-0804">Transcription</keyword>
<organism evidence="10 11">
    <name type="scientific">Cinchona calisaya</name>
    <dbReference type="NCBI Taxonomy" id="153742"/>
    <lineage>
        <taxon>Eukaryota</taxon>
        <taxon>Viridiplantae</taxon>
        <taxon>Streptophyta</taxon>
        <taxon>Embryophyta</taxon>
        <taxon>Tracheophyta</taxon>
        <taxon>Spermatophyta</taxon>
        <taxon>Magnoliopsida</taxon>
        <taxon>eudicotyledons</taxon>
        <taxon>Gunneridae</taxon>
        <taxon>Pentapetalae</taxon>
        <taxon>asterids</taxon>
        <taxon>lamiids</taxon>
        <taxon>Gentianales</taxon>
        <taxon>Rubiaceae</taxon>
        <taxon>Cinchonoideae</taxon>
        <taxon>Cinchoneae</taxon>
        <taxon>Cinchona</taxon>
    </lineage>
</organism>
<dbReference type="PROSITE" id="PS51294">
    <property type="entry name" value="HTH_MYB"/>
    <property type="match status" value="2"/>
</dbReference>
<dbReference type="CDD" id="cd00167">
    <property type="entry name" value="SANT"/>
    <property type="match status" value="2"/>
</dbReference>
<gene>
    <name evidence="10" type="ORF">ACH5RR_041767</name>
</gene>
<keyword evidence="6" id="KW-0539">Nucleus</keyword>
<feature type="compositionally biased region" description="Basic and acidic residues" evidence="7">
    <location>
        <begin position="148"/>
        <end position="162"/>
    </location>
</feature>
<comment type="caution">
    <text evidence="10">The sequence shown here is derived from an EMBL/GenBank/DDBJ whole genome shotgun (WGS) entry which is preliminary data.</text>
</comment>
<feature type="compositionally biased region" description="Polar residues" evidence="7">
    <location>
        <begin position="186"/>
        <end position="200"/>
    </location>
</feature>
<protein>
    <submittedName>
        <fullName evidence="10">Uncharacterized protein</fullName>
    </submittedName>
</protein>
<evidence type="ECO:0000256" key="4">
    <source>
        <dbReference type="ARBA" id="ARBA00023125"/>
    </source>
</evidence>
<evidence type="ECO:0000313" key="10">
    <source>
        <dbReference type="EMBL" id="KAL3499035.1"/>
    </source>
</evidence>
<dbReference type="SMART" id="SM00717">
    <property type="entry name" value="SANT"/>
    <property type="match status" value="2"/>
</dbReference>
<feature type="compositionally biased region" description="Basic residues" evidence="7">
    <location>
        <begin position="125"/>
        <end position="147"/>
    </location>
</feature>
<dbReference type="GO" id="GO:0000976">
    <property type="term" value="F:transcription cis-regulatory region binding"/>
    <property type="evidence" value="ECO:0007669"/>
    <property type="project" value="UniProtKB-ARBA"/>
</dbReference>
<dbReference type="PANTHER" id="PTHR47999">
    <property type="entry name" value="TRANSCRIPTION FACTOR MYB8-RELATED-RELATED"/>
    <property type="match status" value="1"/>
</dbReference>
<evidence type="ECO:0000259" key="8">
    <source>
        <dbReference type="PROSITE" id="PS50090"/>
    </source>
</evidence>
<evidence type="ECO:0000259" key="9">
    <source>
        <dbReference type="PROSITE" id="PS51294"/>
    </source>
</evidence>
<evidence type="ECO:0000256" key="6">
    <source>
        <dbReference type="ARBA" id="ARBA00023242"/>
    </source>
</evidence>
<dbReference type="PANTHER" id="PTHR47999:SF9">
    <property type="entry name" value="TRANSCRIPTION REPRESSOR MYB5-LIKE"/>
    <property type="match status" value="1"/>
</dbReference>
<feature type="domain" description="Myb-like" evidence="8">
    <location>
        <begin position="9"/>
        <end position="61"/>
    </location>
</feature>
<feature type="compositionally biased region" description="Basic and acidic residues" evidence="7">
    <location>
        <begin position="201"/>
        <end position="218"/>
    </location>
</feature>
<dbReference type="InterPro" id="IPR015495">
    <property type="entry name" value="Myb_TF_plants"/>
</dbReference>
<keyword evidence="2" id="KW-0677">Repeat</keyword>
<reference evidence="10 11" key="1">
    <citation type="submission" date="2024-11" db="EMBL/GenBank/DDBJ databases">
        <title>A near-complete genome assembly of Cinchona calisaya.</title>
        <authorList>
            <person name="Lian D.C."/>
            <person name="Zhao X.W."/>
            <person name="Wei L."/>
        </authorList>
    </citation>
    <scope>NUCLEOTIDE SEQUENCE [LARGE SCALE GENOMIC DNA]</scope>
    <source>
        <tissue evidence="10">Nenye</tissue>
    </source>
</reference>
<accession>A0ABD2XYH5</accession>
<dbReference type="GO" id="GO:0005634">
    <property type="term" value="C:nucleus"/>
    <property type="evidence" value="ECO:0007669"/>
    <property type="project" value="UniProtKB-SubCell"/>
</dbReference>
<sequence length="280" mass="32392">MGRAPCCSKVGLHRGPWSTDEDKLLTDYIQANGEGHWRSLPKNAGLLRCGKSCRLRWMNYLRPGIKRGNITADEEDVIIRLQSLLGNRWSLIAGRLPGRTDNEIKNHWNTHLLKRLEKEGIEPKKTHKFPCKKDTKKKKQPKKKKPHNDHSSDDDHHHHVEEVSDNIMMTKVYVPKPIKITKNNSFESVTSGNYSNSSCNQEKEEQVADHDKQAKQEVSDISWSSFELDEYDQLSSHKQRRVEISDENQILLDDDDDCYGLAPMSDIMLDKVYDEYLQLL</sequence>
<dbReference type="Gene3D" id="1.10.10.60">
    <property type="entry name" value="Homeodomain-like"/>
    <property type="match status" value="2"/>
</dbReference>